<evidence type="ECO:0000259" key="8">
    <source>
        <dbReference type="PROSITE" id="PS52053"/>
    </source>
</evidence>
<comment type="similarity">
    <text evidence="6">Belongs to the LRR-containing bacterial E3 ligase family.</text>
</comment>
<organism evidence="9 10">
    <name type="scientific">Pseudomonas parafulva</name>
    <dbReference type="NCBI Taxonomy" id="157782"/>
    <lineage>
        <taxon>Bacteria</taxon>
        <taxon>Pseudomonadati</taxon>
        <taxon>Pseudomonadota</taxon>
        <taxon>Gammaproteobacteria</taxon>
        <taxon>Pseudomonadales</taxon>
        <taxon>Pseudomonadaceae</taxon>
        <taxon>Pseudomonas</taxon>
    </lineage>
</organism>
<keyword evidence="6" id="KW-1035">Host cytoplasm</keyword>
<keyword evidence="5" id="KW-0843">Virulence</keyword>
<keyword evidence="3" id="KW-0433">Leucine-rich repeat</keyword>
<dbReference type="PANTHER" id="PTHR48057:SF29">
    <property type="entry name" value="OS02G0609900 PROTEIN"/>
    <property type="match status" value="1"/>
</dbReference>
<reference evidence="9 10" key="1">
    <citation type="journal article" date="2016" name="Front. Microbiol.">
        <title>Genomic Resource of Rice Seed Associated Bacteria.</title>
        <authorList>
            <person name="Midha S."/>
            <person name="Bansal K."/>
            <person name="Sharma S."/>
            <person name="Kumar N."/>
            <person name="Patil P.P."/>
            <person name="Chaudhry V."/>
            <person name="Patil P.B."/>
        </authorList>
    </citation>
    <scope>NUCLEOTIDE SEQUENCE [LARGE SCALE GENOMIC DNA]</scope>
    <source>
        <strain evidence="9 10">NS96</strain>
    </source>
</reference>
<dbReference type="InterPro" id="IPR032675">
    <property type="entry name" value="LRR_dom_sf"/>
</dbReference>
<proteinExistence type="inferred from homology"/>
<dbReference type="PROSITE" id="PS52053">
    <property type="entry name" value="NEL"/>
    <property type="match status" value="1"/>
</dbReference>
<evidence type="ECO:0000256" key="1">
    <source>
        <dbReference type="ARBA" id="ARBA00000900"/>
    </source>
</evidence>
<gene>
    <name evidence="9" type="ORF">NS96R_20305</name>
</gene>
<dbReference type="Pfam" id="PF20178">
    <property type="entry name" value="ToxA_N"/>
    <property type="match status" value="1"/>
</dbReference>
<sequence length="1803" mass="201630">MRNWRQAPAWLASAITEQPAIARAWSMEHAQHRQHQAQVAALFEQVADLKSYARKALTEAIAERFGLQVDVDRSYLVDARLIKEHNALDGRQAVERATRSLLQAALHNFEASAAVEGGMDAPDALLKKSVILDHRRFMGTVPITNALDIPAEAFADLCRTLDIGRKYHDLIHAIYYPAATADRSADEVALEVYQTLGRTEGSAWRQSLHYARLKGDISETFYTAALAVPLDQKLDPYASGIRFSELQLWGCVLTGVVAIDTQSATDSRVALYIPADEHTPLKEFADTQAMHDALRDRLQADMSYLDKHVPERDKAMVRQRLQARLMPLGWSTRGVYEPVLDPNARLYPVQTPFSHAFEGLMAFRKVERHEQDILFHAVPTEIVDRRAAQAHRELIAERALLALNIAGFFVPGLGEAMLLVGIVQLAHEVYEGIEAWEADERDTAYDYLVDVVENVAVMAALAAAGHALKGTSEASEGDEPIVEEPDDEPGDARTPVETPSFIEELEDVGMPDGQVSLWKPDLTPYQIQDPLPQAGVPNEQGLLVHEGQQRLILQGRQYRVVSDAGTGQYRLQHPRGEHRYQPPLRHNGAGAWVQVTDRPATWTGSTLLQRMGHLSADFDEPTLRRMLKISDTDEDAVRRALVENERLPALLQDTLQRFKLDQSISQLPTTADRSTEFFRAYSRMTSAQLPDAEPIMRAYPGLPAAIADELVSSANANERGVLASGRVPLRLSEEIRVYLQQVRLARAYEGLFLVGAQGWDSDRLVLHTLPTLSKWPAETRLQIVRGGSWPTQAEAVGPEQGSPRVTIIHAHAGYIVQDQDDPSRLITAHPDLFTALHAALPEVMAKLGAADAPALQHLMQESPLLPRPALRKVLGMRPVRPGYRSPMRLADGRLGYPLSGGGPQAHAVSHSQLIAAVEALELAQRTGRSAEQVINTLASGGRTRLQIFEHLQRLAEQRTELQSRLDDWSEAISPPTDEAARNYDALREAIVQFWYDTALDEGDRSSAVLRLAQISLADIPLNLPEFFYQRVSSLILYDLPSGAMASWAQNERLLQRLLRQMPQLEALEIDRPYTPRATPSAFMFSIPTILENLPRLQRLALTNQNIALSSSDLDMLTGAGQLRHLDLSGNRLAQSNRPSFHALTLNYLGLDRMQLSQWPMGIGSDALSRIGELSLRDNNLLTLPTFLLHEAESLRLPPVINLEGNPINEIHVQRLLMNEQLDTSGIRVDQPPSLIEGITRLRNERSQVREALEGWAQASSSSNPLTQTALAERQRIETAINDFWTHQEQGHRYLRLQLEDVSIEHFPRRLPPFFGERVRALALTRLRGTTAQLDELLSRFPGITRLTIDGHQAPQSTLPTALLRLPALEYLELRNMNLEIDQPMFEIFGRLPHLTSLDLSGNRVGAINHVPAHLAANLQSLVLSNMDLQGWPSWCDQLLPLELLDLSSNNITELPDHILSNLDNAIPISSVSLLDNPLPAATIQRVRTFSDSHHSFSFALDIPNDLLLTDGSSDGSLDHPHFPVASDDTPRMESWMLGNALQNESLQACWEALAGSDLLRLAGRLQNAAPYVEPATRGSFCERVRLMLVAAASNPAERPLLESIAVEALPDESGAQTCHDGALQAFNNIELYLMHQRVVIDAGDSLQQMRQRLLQLFRVEELERLAQHRAIPGDLVSVRLAYRRELAKELELPIADRMRFRSAANLAADELSSVLEHVRKREHSEAFIDYLLSNQDWTQRLRGEYAERFEEIENRYRQRVMELANTSHPLQEEVVLQQGLQVDRELEEQALLRELTLKEVAKD</sequence>
<dbReference type="GO" id="GO:0005576">
    <property type="term" value="C:extracellular region"/>
    <property type="evidence" value="ECO:0007669"/>
    <property type="project" value="UniProtKB-UniRule"/>
</dbReference>
<dbReference type="PROSITE" id="PS51450">
    <property type="entry name" value="LRR"/>
    <property type="match status" value="1"/>
</dbReference>
<name>A0AAJ0LIW4_9PSED</name>
<dbReference type="Pfam" id="PF00560">
    <property type="entry name" value="LRR_1"/>
    <property type="match status" value="1"/>
</dbReference>
<dbReference type="Pfam" id="PF14496">
    <property type="entry name" value="NEL"/>
    <property type="match status" value="1"/>
</dbReference>
<comment type="catalytic activity">
    <reaction evidence="1">
        <text>S-ubiquitinyl-[E2 ubiquitin-conjugating enzyme]-L-cysteine + [acceptor protein]-L-lysine = [E2 ubiquitin-conjugating enzyme]-L-cysteine + N(6)-ubiquitinyl-[acceptor protein]-L-lysine.</text>
        <dbReference type="EC" id="2.3.2.27"/>
    </reaction>
</comment>
<dbReference type="InterPro" id="IPR001611">
    <property type="entry name" value="Leu-rich_rpt"/>
</dbReference>
<dbReference type="Gene3D" id="1.20.58.360">
    <property type="entry name" value="Shigella T3SS effector IpaH defines"/>
    <property type="match status" value="1"/>
</dbReference>
<accession>A0AAJ0LIW4</accession>
<evidence type="ECO:0000256" key="5">
    <source>
        <dbReference type="ARBA" id="ARBA00023026"/>
    </source>
</evidence>
<dbReference type="EC" id="2.3.2.27" evidence="2"/>
<dbReference type="InterPro" id="IPR003591">
    <property type="entry name" value="Leu-rich_rpt_typical-subtyp"/>
</dbReference>
<keyword evidence="6" id="KW-0808">Transferase</keyword>
<evidence type="ECO:0000256" key="4">
    <source>
        <dbReference type="ARBA" id="ARBA00022737"/>
    </source>
</evidence>
<feature type="region of interest" description="Disordered" evidence="7">
    <location>
        <begin position="469"/>
        <end position="494"/>
    </location>
</feature>
<feature type="compositionally biased region" description="Acidic residues" evidence="7">
    <location>
        <begin position="475"/>
        <end position="489"/>
    </location>
</feature>
<protein>
    <recommendedName>
        <fullName evidence="2">RING-type E3 ubiquitin transferase</fullName>
        <ecNumber evidence="2">2.3.2.27</ecNumber>
    </recommendedName>
</protein>
<feature type="active site" description="Glycyl thioester intermediate" evidence="6">
    <location>
        <position position="1618"/>
    </location>
</feature>
<dbReference type="SMART" id="SM00369">
    <property type="entry name" value="LRR_TYP"/>
    <property type="match status" value="4"/>
</dbReference>
<evidence type="ECO:0000313" key="10">
    <source>
        <dbReference type="Proteomes" id="UP000071644"/>
    </source>
</evidence>
<dbReference type="Proteomes" id="UP000071644">
    <property type="component" value="Unassembled WGS sequence"/>
</dbReference>
<feature type="domain" description="NEL" evidence="8">
    <location>
        <begin position="1527"/>
        <end position="1803"/>
    </location>
</feature>
<keyword evidence="6" id="KW-0833">Ubl conjugation pathway</keyword>
<dbReference type="InterPro" id="IPR046673">
    <property type="entry name" value="ToxA_N"/>
</dbReference>
<keyword evidence="4" id="KW-0677">Repeat</keyword>
<comment type="PTM">
    <text evidence="6">Ubiquitinated in the presence of host E1 ubiquitin-activating enzyme, E2 ubiquitin-conjugating enzyme and ubiquitin.</text>
</comment>
<keyword evidence="6" id="KW-0964">Secreted</keyword>
<evidence type="ECO:0000313" key="9">
    <source>
        <dbReference type="EMBL" id="KTT14887.1"/>
    </source>
</evidence>
<evidence type="ECO:0000256" key="2">
    <source>
        <dbReference type="ARBA" id="ARBA00012483"/>
    </source>
</evidence>
<comment type="caution">
    <text evidence="9">The sequence shown here is derived from an EMBL/GenBank/DDBJ whole genome shotgun (WGS) entry which is preliminary data.</text>
</comment>
<dbReference type="SUPFAM" id="SSF52058">
    <property type="entry name" value="L domain-like"/>
    <property type="match status" value="2"/>
</dbReference>
<dbReference type="PANTHER" id="PTHR48057">
    <property type="entry name" value="LEUCINE-RICH REPEAT SERINE/THREONINE-PROTEIN KINASE 1"/>
    <property type="match status" value="1"/>
</dbReference>
<keyword evidence="6" id="KW-0832">Ubl conjugation</keyword>
<dbReference type="InterPro" id="IPR052595">
    <property type="entry name" value="LRRC69/RLP"/>
</dbReference>
<dbReference type="EMBL" id="LDSN01000077">
    <property type="protein sequence ID" value="KTT14887.1"/>
    <property type="molecule type" value="Genomic_DNA"/>
</dbReference>
<evidence type="ECO:0000256" key="3">
    <source>
        <dbReference type="ARBA" id="ARBA00022614"/>
    </source>
</evidence>
<evidence type="ECO:0000256" key="6">
    <source>
        <dbReference type="PROSITE-ProRule" id="PRU01398"/>
    </source>
</evidence>
<dbReference type="Gene3D" id="3.80.10.10">
    <property type="entry name" value="Ribonuclease Inhibitor"/>
    <property type="match status" value="2"/>
</dbReference>
<evidence type="ECO:0000256" key="7">
    <source>
        <dbReference type="SAM" id="MobiDB-lite"/>
    </source>
</evidence>
<dbReference type="InterPro" id="IPR029487">
    <property type="entry name" value="NEL_dom"/>
</dbReference>
<dbReference type="GO" id="GO:0061630">
    <property type="term" value="F:ubiquitin protein ligase activity"/>
    <property type="evidence" value="ECO:0007669"/>
    <property type="project" value="UniProtKB-EC"/>
</dbReference>
<dbReference type="GO" id="GO:0016567">
    <property type="term" value="P:protein ubiquitination"/>
    <property type="evidence" value="ECO:0007669"/>
    <property type="project" value="InterPro"/>
</dbReference>